<organism evidence="3 4">
    <name type="scientific">Phaeoacremonium minimum (strain UCR-PA7)</name>
    <name type="common">Esca disease fungus</name>
    <name type="synonym">Togninia minima</name>
    <dbReference type="NCBI Taxonomy" id="1286976"/>
    <lineage>
        <taxon>Eukaryota</taxon>
        <taxon>Fungi</taxon>
        <taxon>Dikarya</taxon>
        <taxon>Ascomycota</taxon>
        <taxon>Pezizomycotina</taxon>
        <taxon>Sordariomycetes</taxon>
        <taxon>Sordariomycetidae</taxon>
        <taxon>Togniniales</taxon>
        <taxon>Togniniaceae</taxon>
        <taxon>Phaeoacremonium</taxon>
    </lineage>
</organism>
<dbReference type="RefSeq" id="XP_007910801.1">
    <property type="nucleotide sequence ID" value="XM_007912610.1"/>
</dbReference>
<keyword evidence="1" id="KW-0732">Signal</keyword>
<name>R8BYP0_PHAM7</name>
<reference evidence="4" key="1">
    <citation type="journal article" date="2013" name="Genome Announc.">
        <title>Draft genome sequence of the ascomycete Phaeoacremonium aleophilum strain UCR-PA7, a causal agent of the esca disease complex in grapevines.</title>
        <authorList>
            <person name="Blanco-Ulate B."/>
            <person name="Rolshausen P."/>
            <person name="Cantu D."/>
        </authorList>
    </citation>
    <scope>NUCLEOTIDE SEQUENCE [LARGE SCALE GENOMIC DNA]</scope>
    <source>
        <strain evidence="4">UCR-PA7</strain>
    </source>
</reference>
<dbReference type="Pfam" id="PF25484">
    <property type="entry name" value="DUF7907"/>
    <property type="match status" value="1"/>
</dbReference>
<dbReference type="InterPro" id="IPR057229">
    <property type="entry name" value="DUF7907"/>
</dbReference>
<feature type="chain" id="PRO_5004463138" description="DUF7907 domain-containing protein" evidence="1">
    <location>
        <begin position="19"/>
        <end position="203"/>
    </location>
</feature>
<dbReference type="EMBL" id="KB932776">
    <property type="protein sequence ID" value="EOO04445.1"/>
    <property type="molecule type" value="Genomic_DNA"/>
</dbReference>
<proteinExistence type="predicted"/>
<evidence type="ECO:0000313" key="3">
    <source>
        <dbReference type="EMBL" id="EOO04445.1"/>
    </source>
</evidence>
<dbReference type="OrthoDB" id="3515453at2759"/>
<dbReference type="GeneID" id="19321327"/>
<keyword evidence="4" id="KW-1185">Reference proteome</keyword>
<accession>R8BYP0</accession>
<dbReference type="KEGG" id="tmn:UCRPA7_12"/>
<dbReference type="Proteomes" id="UP000014074">
    <property type="component" value="Unassembled WGS sequence"/>
</dbReference>
<dbReference type="eggNOG" id="ENOG502S72V">
    <property type="taxonomic scope" value="Eukaryota"/>
</dbReference>
<dbReference type="AlphaFoldDB" id="R8BYP0"/>
<feature type="domain" description="DUF7907" evidence="2">
    <location>
        <begin position="24"/>
        <end position="201"/>
    </location>
</feature>
<evidence type="ECO:0000256" key="1">
    <source>
        <dbReference type="SAM" id="SignalP"/>
    </source>
</evidence>
<dbReference type="HOGENOM" id="CLU_081634_0_0_1"/>
<evidence type="ECO:0000259" key="2">
    <source>
        <dbReference type="Pfam" id="PF25484"/>
    </source>
</evidence>
<feature type="signal peptide" evidence="1">
    <location>
        <begin position="1"/>
        <end position="18"/>
    </location>
</feature>
<sequence>MKSHVLSLLALGASAVMAQDYNTSAPFTLKLESSDASVDGVYLYSCHAGAGIEELCLTTSGGGTASTYFLNESDYNNVEEYPTGPLVWNLLVNIDGVPTNVSSGMTFNYNPGSNVAIPAFGLGGGGQYVGFDGENHMFTSSYYDESTFEPGVYPNTTSNFPLYNWLACWNYFGGYYYHALAWVTAGTPYNPTCTSVNVVRTFI</sequence>
<gene>
    <name evidence="3" type="ORF">UCRPA7_12</name>
</gene>
<evidence type="ECO:0000313" key="4">
    <source>
        <dbReference type="Proteomes" id="UP000014074"/>
    </source>
</evidence>
<protein>
    <recommendedName>
        <fullName evidence="2">DUF7907 domain-containing protein</fullName>
    </recommendedName>
</protein>